<feature type="transmembrane region" description="Helical" evidence="1">
    <location>
        <begin position="219"/>
        <end position="244"/>
    </location>
</feature>
<keyword evidence="1" id="KW-0472">Membrane</keyword>
<dbReference type="AlphaFoldDB" id="A0A3B0UQI7"/>
<organism evidence="2">
    <name type="scientific">hydrothermal vent metagenome</name>
    <dbReference type="NCBI Taxonomy" id="652676"/>
    <lineage>
        <taxon>unclassified sequences</taxon>
        <taxon>metagenomes</taxon>
        <taxon>ecological metagenomes</taxon>
    </lineage>
</organism>
<keyword evidence="1" id="KW-0812">Transmembrane</keyword>
<feature type="transmembrane region" description="Helical" evidence="1">
    <location>
        <begin position="145"/>
        <end position="164"/>
    </location>
</feature>
<feature type="transmembrane region" description="Helical" evidence="1">
    <location>
        <begin position="309"/>
        <end position="329"/>
    </location>
</feature>
<dbReference type="EMBL" id="UOEU01000214">
    <property type="protein sequence ID" value="VAW31400.1"/>
    <property type="molecule type" value="Genomic_DNA"/>
</dbReference>
<reference evidence="2" key="1">
    <citation type="submission" date="2018-06" db="EMBL/GenBank/DDBJ databases">
        <authorList>
            <person name="Zhirakovskaya E."/>
        </authorList>
    </citation>
    <scope>NUCLEOTIDE SEQUENCE</scope>
</reference>
<dbReference type="InterPro" id="IPR007163">
    <property type="entry name" value="VCA0040-like"/>
</dbReference>
<keyword evidence="1" id="KW-1133">Transmembrane helix</keyword>
<gene>
    <name evidence="2" type="ORF">MNBD_CHLOROFLEXI01-4401</name>
</gene>
<feature type="transmembrane region" description="Helical" evidence="1">
    <location>
        <begin position="83"/>
        <end position="104"/>
    </location>
</feature>
<accession>A0A3B0UQI7</accession>
<proteinExistence type="predicted"/>
<name>A0A3B0UQI7_9ZZZZ</name>
<evidence type="ECO:0000313" key="2">
    <source>
        <dbReference type="EMBL" id="VAW31400.1"/>
    </source>
</evidence>
<protein>
    <submittedName>
        <fullName evidence="2">FIG028593: membrane protein</fullName>
    </submittedName>
</protein>
<feature type="transmembrane region" description="Helical" evidence="1">
    <location>
        <begin position="170"/>
        <end position="198"/>
    </location>
</feature>
<evidence type="ECO:0000256" key="1">
    <source>
        <dbReference type="SAM" id="Phobius"/>
    </source>
</evidence>
<dbReference type="PANTHER" id="PTHR37308:SF1">
    <property type="entry name" value="POLYPRENYL-PHOSPHATE TRANSPORTER"/>
    <property type="match status" value="1"/>
</dbReference>
<dbReference type="Pfam" id="PF04018">
    <property type="entry name" value="VCA0040-like"/>
    <property type="match status" value="1"/>
</dbReference>
<feature type="transmembrane region" description="Helical" evidence="1">
    <location>
        <begin position="116"/>
        <end position="133"/>
    </location>
</feature>
<sequence length="339" mass="36816">MQKATPQETAVSPKKQRTLQEHLGIVLRGIAMGASDIVPGVSGGTMAFILGIYEELIDSIRTIGRSDFIQAALKFRLKKLFQILNWEFLLAIVIGILIAVLTLSQALESLLINQPVYLWSFFFGLVLASVWAVSKRIKQWQPTLFGMLLLGAVTAYLIVGLVPVNTPNAWWFLILSGAIASSALILPGVSGAFLLVLLGKYQYVLGAVNDLRGGDWNAAVPLIFVGIGAALGLVTVSQFLSWLFKRYHDLTVALLIGLMVGSLRKIWPWKLDLAWMQDAAGQFILNSDGHKIVVDQANVLPDFSDSAGLTQFGIAVVLALIGIGAILLIDRLAAHQKTN</sequence>
<dbReference type="PANTHER" id="PTHR37308">
    <property type="entry name" value="INTEGRAL MEMBRANE PROTEIN"/>
    <property type="match status" value="1"/>
</dbReference>